<sequence>MTAVAAAPVGDRSPSSSPPEAAETPSTGPPPAPPELAMVARAVQRLVARNDAVAGDDGRGGGGMEAFEAARGAPAPRIGVAEYLERVHRYAALDPECYVVAYAYVDMAAHRRPAAAVASRNVHRLLLACLLVASKVLDDFHHSNAFFARVGGVSNAEMNKLELELLAVLDFAVAVDHRAYERYREHLEEEMRRAHHHHHGLQPKQMQRAASAPTIVNPLPPLPEKNPAELVAVGGREEHGKKPLSNGVPVARRRRRARRPEAAERRGAGVRDEVALRELWALHF</sequence>
<dbReference type="PANTHER" id="PTHR15615:SF121">
    <property type="entry name" value="CYCLIN-U1-1"/>
    <property type="match status" value="1"/>
</dbReference>
<keyword evidence="2" id="KW-0132">Cell division</keyword>
<dbReference type="Pfam" id="PF08613">
    <property type="entry name" value="Cyclin"/>
    <property type="match status" value="1"/>
</dbReference>
<reference evidence="5" key="1">
    <citation type="submission" date="2020-07" db="EMBL/GenBank/DDBJ databases">
        <title>Genome sequence and genetic diversity analysis of an under-domesticated orphan crop, white fonio (Digitaria exilis).</title>
        <authorList>
            <person name="Bennetzen J.L."/>
            <person name="Chen S."/>
            <person name="Ma X."/>
            <person name="Wang X."/>
            <person name="Yssel A.E.J."/>
            <person name="Chaluvadi S.R."/>
            <person name="Johnson M."/>
            <person name="Gangashetty P."/>
            <person name="Hamidou F."/>
            <person name="Sanogo M.D."/>
            <person name="Zwaenepoel A."/>
            <person name="Wallace J."/>
            <person name="Van De Peer Y."/>
            <person name="Van Deynze A."/>
        </authorList>
    </citation>
    <scope>NUCLEOTIDE SEQUENCE</scope>
    <source>
        <tissue evidence="5">Leaves</tissue>
    </source>
</reference>
<comment type="similarity">
    <text evidence="1">Belongs to the cyclin family. Cyclin U/P subfamily.</text>
</comment>
<keyword evidence="3" id="KW-0131">Cell cycle</keyword>
<dbReference type="SUPFAM" id="SSF47954">
    <property type="entry name" value="Cyclin-like"/>
    <property type="match status" value="1"/>
</dbReference>
<accession>A0A835A7S6</accession>
<evidence type="ECO:0000313" key="6">
    <source>
        <dbReference type="Proteomes" id="UP000636709"/>
    </source>
</evidence>
<proteinExistence type="inferred from homology"/>
<feature type="region of interest" description="Disordered" evidence="4">
    <location>
        <begin position="1"/>
        <end position="35"/>
    </location>
</feature>
<dbReference type="OrthoDB" id="337735at2759"/>
<evidence type="ECO:0000256" key="4">
    <source>
        <dbReference type="SAM" id="MobiDB-lite"/>
    </source>
</evidence>
<name>A0A835A7S6_9POAL</name>
<dbReference type="AlphaFoldDB" id="A0A835A7S6"/>
<evidence type="ECO:0008006" key="7">
    <source>
        <dbReference type="Google" id="ProtNLM"/>
    </source>
</evidence>
<dbReference type="GO" id="GO:0051301">
    <property type="term" value="P:cell division"/>
    <property type="evidence" value="ECO:0007669"/>
    <property type="project" value="UniProtKB-KW"/>
</dbReference>
<dbReference type="InterPro" id="IPR013922">
    <property type="entry name" value="Cyclin_PHO80-like"/>
</dbReference>
<dbReference type="InterPro" id="IPR036915">
    <property type="entry name" value="Cyclin-like_sf"/>
</dbReference>
<keyword evidence="6" id="KW-1185">Reference proteome</keyword>
<evidence type="ECO:0000313" key="5">
    <source>
        <dbReference type="EMBL" id="KAF8651255.1"/>
    </source>
</evidence>
<comment type="caution">
    <text evidence="5">The sequence shown here is derived from an EMBL/GenBank/DDBJ whole genome shotgun (WGS) entry which is preliminary data.</text>
</comment>
<evidence type="ECO:0000256" key="2">
    <source>
        <dbReference type="ARBA" id="ARBA00022618"/>
    </source>
</evidence>
<feature type="compositionally biased region" description="Low complexity" evidence="4">
    <location>
        <begin position="13"/>
        <end position="26"/>
    </location>
</feature>
<dbReference type="Gene3D" id="1.10.472.10">
    <property type="entry name" value="Cyclin-like"/>
    <property type="match status" value="1"/>
</dbReference>
<dbReference type="PANTHER" id="PTHR15615">
    <property type="match status" value="1"/>
</dbReference>
<protein>
    <recommendedName>
        <fullName evidence="7">Cyclin</fullName>
    </recommendedName>
</protein>
<evidence type="ECO:0000256" key="1">
    <source>
        <dbReference type="ARBA" id="ARBA00007215"/>
    </source>
</evidence>
<dbReference type="Gramene" id="Dexi7B01G0020450.1">
    <property type="protein sequence ID" value="Dexi7B01G0020450.1:cds"/>
    <property type="gene ID" value="Dexi7B01G0020450"/>
</dbReference>
<dbReference type="EMBL" id="JACEFO010002685">
    <property type="protein sequence ID" value="KAF8651255.1"/>
    <property type="molecule type" value="Genomic_DNA"/>
</dbReference>
<organism evidence="5 6">
    <name type="scientific">Digitaria exilis</name>
    <dbReference type="NCBI Taxonomy" id="1010633"/>
    <lineage>
        <taxon>Eukaryota</taxon>
        <taxon>Viridiplantae</taxon>
        <taxon>Streptophyta</taxon>
        <taxon>Embryophyta</taxon>
        <taxon>Tracheophyta</taxon>
        <taxon>Spermatophyta</taxon>
        <taxon>Magnoliopsida</taxon>
        <taxon>Liliopsida</taxon>
        <taxon>Poales</taxon>
        <taxon>Poaceae</taxon>
        <taxon>PACMAD clade</taxon>
        <taxon>Panicoideae</taxon>
        <taxon>Panicodae</taxon>
        <taxon>Paniceae</taxon>
        <taxon>Anthephorinae</taxon>
        <taxon>Digitaria</taxon>
    </lineage>
</organism>
<evidence type="ECO:0000256" key="3">
    <source>
        <dbReference type="ARBA" id="ARBA00023306"/>
    </source>
</evidence>
<gene>
    <name evidence="5" type="ORF">HU200_063505</name>
</gene>
<dbReference type="GO" id="GO:0019901">
    <property type="term" value="F:protein kinase binding"/>
    <property type="evidence" value="ECO:0007669"/>
    <property type="project" value="InterPro"/>
</dbReference>
<dbReference type="Proteomes" id="UP000636709">
    <property type="component" value="Unassembled WGS sequence"/>
</dbReference>